<dbReference type="SUPFAM" id="SSF53850">
    <property type="entry name" value="Periplasmic binding protein-like II"/>
    <property type="match status" value="1"/>
</dbReference>
<dbReference type="RefSeq" id="WP_161097875.1">
    <property type="nucleotide sequence ID" value="NZ_WWCW01000057.1"/>
</dbReference>
<dbReference type="PANTHER" id="PTHR30579:SF2">
    <property type="entry name" value="HTH-TYPE TRANSCRIPTIONAL REGULATOR ARGP"/>
    <property type="match status" value="1"/>
</dbReference>
<evidence type="ECO:0000256" key="3">
    <source>
        <dbReference type="ARBA" id="ARBA00023125"/>
    </source>
</evidence>
<evidence type="ECO:0000259" key="5">
    <source>
        <dbReference type="PROSITE" id="PS50931"/>
    </source>
</evidence>
<dbReference type="InterPro" id="IPR036388">
    <property type="entry name" value="WH-like_DNA-bd_sf"/>
</dbReference>
<dbReference type="InterPro" id="IPR050176">
    <property type="entry name" value="LTTR"/>
</dbReference>
<dbReference type="NCBIfam" id="TIGR03298">
    <property type="entry name" value="argP"/>
    <property type="match status" value="1"/>
</dbReference>
<keyword evidence="2" id="KW-0805">Transcription regulation</keyword>
<proteinExistence type="inferred from homology"/>
<dbReference type="PANTHER" id="PTHR30579">
    <property type="entry name" value="TRANSCRIPTIONAL REGULATOR"/>
    <property type="match status" value="1"/>
</dbReference>
<protein>
    <submittedName>
        <fullName evidence="6">ArgP/LysG family DNA-binding transcriptional regulator</fullName>
    </submittedName>
</protein>
<dbReference type="GO" id="GO:0003677">
    <property type="term" value="F:DNA binding"/>
    <property type="evidence" value="ECO:0007669"/>
    <property type="project" value="UniProtKB-KW"/>
</dbReference>
<dbReference type="PROSITE" id="PS50931">
    <property type="entry name" value="HTH_LYSR"/>
    <property type="match status" value="1"/>
</dbReference>
<accession>A0A845G3H1</accession>
<keyword evidence="3 6" id="KW-0238">DNA-binding</keyword>
<dbReference type="InterPro" id="IPR005119">
    <property type="entry name" value="LysR_subst-bd"/>
</dbReference>
<evidence type="ECO:0000313" key="7">
    <source>
        <dbReference type="Proteomes" id="UP000470302"/>
    </source>
</evidence>
<evidence type="ECO:0000256" key="1">
    <source>
        <dbReference type="ARBA" id="ARBA00009437"/>
    </source>
</evidence>
<dbReference type="InterPro" id="IPR036390">
    <property type="entry name" value="WH_DNA-bd_sf"/>
</dbReference>
<dbReference type="Pfam" id="PF00126">
    <property type="entry name" value="HTH_1"/>
    <property type="match status" value="1"/>
</dbReference>
<evidence type="ECO:0000313" key="6">
    <source>
        <dbReference type="EMBL" id="MYM88874.1"/>
    </source>
</evidence>
<dbReference type="Gene3D" id="1.10.10.10">
    <property type="entry name" value="Winged helix-like DNA-binding domain superfamily/Winged helix DNA-binding domain"/>
    <property type="match status" value="1"/>
</dbReference>
<reference evidence="6 7" key="1">
    <citation type="submission" date="2020-01" db="EMBL/GenBank/DDBJ databases">
        <title>Novel species isolated from a subtropical stream in China.</title>
        <authorList>
            <person name="Lu H."/>
        </authorList>
    </citation>
    <scope>NUCLEOTIDE SEQUENCE [LARGE SCALE GENOMIC DNA]</scope>
    <source>
        <strain evidence="6 7">FT82W</strain>
    </source>
</reference>
<dbReference type="InterPro" id="IPR017685">
    <property type="entry name" value="ArgP"/>
</dbReference>
<comment type="caution">
    <text evidence="6">The sequence shown here is derived from an EMBL/GenBank/DDBJ whole genome shotgun (WGS) entry which is preliminary data.</text>
</comment>
<dbReference type="Proteomes" id="UP000470302">
    <property type="component" value="Unassembled WGS sequence"/>
</dbReference>
<dbReference type="SUPFAM" id="SSF46785">
    <property type="entry name" value="Winged helix' DNA-binding domain"/>
    <property type="match status" value="1"/>
</dbReference>
<comment type="similarity">
    <text evidence="1">Belongs to the LysR transcriptional regulatory family.</text>
</comment>
<keyword evidence="4" id="KW-0804">Transcription</keyword>
<dbReference type="InterPro" id="IPR000847">
    <property type="entry name" value="LysR_HTH_N"/>
</dbReference>
<dbReference type="AlphaFoldDB" id="A0A845G3H1"/>
<gene>
    <name evidence="6" type="ORF">GTP91_17040</name>
</gene>
<dbReference type="NCBIfam" id="NF009888">
    <property type="entry name" value="PRK13348.1"/>
    <property type="match status" value="1"/>
</dbReference>
<name>A0A845G3H1_9BURK</name>
<dbReference type="Pfam" id="PF03466">
    <property type="entry name" value="LysR_substrate"/>
    <property type="match status" value="1"/>
</dbReference>
<evidence type="ECO:0000256" key="2">
    <source>
        <dbReference type="ARBA" id="ARBA00023015"/>
    </source>
</evidence>
<feature type="domain" description="HTH lysR-type" evidence="5">
    <location>
        <begin position="1"/>
        <end position="60"/>
    </location>
</feature>
<sequence length="296" mass="32441">MQDYKLFAALAAVVDTGSFERAAGKLFITPSAVSQRIRQLEERAGQTLIVRSTPAKATPTGARLLRHARQVALLEQELQDDLRGDDHERLVELPIAINNDSLNTWFIPAVKEVLITERLLLQLKVEDEAHTLGLLKNGDVLGCVTSVEQPAAGCTSTRLGEMRYRCIATPAFAARYFADGMSREAVLRAPAITFGKIDTLHSNFLASRFAVAAGEFPAMIVPSVQSLLHCIQAGLGYGICPELQWEEIQASGALADLMPADGPMVPLHWHAWELQSPRIGRFISHMVAQARARLPQ</sequence>
<organism evidence="6 7">
    <name type="scientific">Duganella vulcania</name>
    <dbReference type="NCBI Taxonomy" id="2692166"/>
    <lineage>
        <taxon>Bacteria</taxon>
        <taxon>Pseudomonadati</taxon>
        <taxon>Pseudomonadota</taxon>
        <taxon>Betaproteobacteria</taxon>
        <taxon>Burkholderiales</taxon>
        <taxon>Oxalobacteraceae</taxon>
        <taxon>Telluria group</taxon>
        <taxon>Duganella</taxon>
    </lineage>
</organism>
<evidence type="ECO:0000256" key="4">
    <source>
        <dbReference type="ARBA" id="ARBA00023163"/>
    </source>
</evidence>
<dbReference type="EMBL" id="WWCW01000057">
    <property type="protein sequence ID" value="MYM88874.1"/>
    <property type="molecule type" value="Genomic_DNA"/>
</dbReference>
<dbReference type="GO" id="GO:0003700">
    <property type="term" value="F:DNA-binding transcription factor activity"/>
    <property type="evidence" value="ECO:0007669"/>
    <property type="project" value="InterPro"/>
</dbReference>
<dbReference type="NCBIfam" id="NF002964">
    <property type="entry name" value="PRK03635.1"/>
    <property type="match status" value="1"/>
</dbReference>
<dbReference type="Gene3D" id="3.40.190.290">
    <property type="match status" value="1"/>
</dbReference>